<accession>A0A3R7EEH4</accession>
<evidence type="ECO:0000259" key="1">
    <source>
        <dbReference type="Pfam" id="PF22691"/>
    </source>
</evidence>
<dbReference type="PANTHER" id="PTHR42870:SF1">
    <property type="entry name" value="NON-SPECIFIC LIPID-TRANSFER PROTEIN-LIKE 2"/>
    <property type="match status" value="1"/>
</dbReference>
<dbReference type="PANTHER" id="PTHR42870">
    <property type="entry name" value="ACETYL-COA C-ACETYLTRANSFERASE"/>
    <property type="match status" value="1"/>
</dbReference>
<dbReference type="CDD" id="cd00829">
    <property type="entry name" value="SCP-x_thiolase"/>
    <property type="match status" value="1"/>
</dbReference>
<evidence type="ECO:0000313" key="3">
    <source>
        <dbReference type="Proteomes" id="UP000216225"/>
    </source>
</evidence>
<dbReference type="InterPro" id="IPR016039">
    <property type="entry name" value="Thiolase-like"/>
</dbReference>
<dbReference type="Gene3D" id="3.40.47.10">
    <property type="match status" value="1"/>
</dbReference>
<dbReference type="SUPFAM" id="SSF53901">
    <property type="entry name" value="Thiolase-like"/>
    <property type="match status" value="2"/>
</dbReference>
<gene>
    <name evidence="2" type="ORF">CE154_014085</name>
</gene>
<protein>
    <submittedName>
        <fullName evidence="2">Thiolase</fullName>
    </submittedName>
</protein>
<evidence type="ECO:0000313" key="2">
    <source>
        <dbReference type="EMBL" id="RKJ97117.1"/>
    </source>
</evidence>
<dbReference type="RefSeq" id="WP_094438634.1">
    <property type="nucleotide sequence ID" value="NZ_NKDB02000002.1"/>
</dbReference>
<dbReference type="GO" id="GO:0003988">
    <property type="term" value="F:acetyl-CoA C-acyltransferase activity"/>
    <property type="evidence" value="ECO:0007669"/>
    <property type="project" value="UniProtKB-ARBA"/>
</dbReference>
<comment type="caution">
    <text evidence="2">The sequence shown here is derived from an EMBL/GenBank/DDBJ whole genome shotgun (WGS) entry which is preliminary data.</text>
</comment>
<dbReference type="AlphaFoldDB" id="A0A3R7EEH4"/>
<dbReference type="EMBL" id="NKDB02000002">
    <property type="protein sequence ID" value="RKJ97117.1"/>
    <property type="molecule type" value="Genomic_DNA"/>
</dbReference>
<reference evidence="2 3" key="1">
    <citation type="submission" date="2018-09" db="EMBL/GenBank/DDBJ databases">
        <title>Genome comparison of Alicycliphilus sp. BQ1, a polyurethanolytic bacterium, with its closest phylogenetic relatives Alicycliphilus denitrificans BC and K601, unable to attack polyurethane.</title>
        <authorList>
            <person name="Loza-Tavera H."/>
            <person name="Lozano L."/>
            <person name="Cevallos M."/>
            <person name="Maya-Lucas O."/>
            <person name="Garcia-Mena J."/>
            <person name="Hernandez J."/>
        </authorList>
    </citation>
    <scope>NUCLEOTIDE SEQUENCE [LARGE SCALE GENOMIC DNA]</scope>
    <source>
        <strain evidence="2 3">BQ1</strain>
    </source>
</reference>
<dbReference type="Proteomes" id="UP000216225">
    <property type="component" value="Unassembled WGS sequence"/>
</dbReference>
<proteinExistence type="predicted"/>
<dbReference type="Pfam" id="PF22691">
    <property type="entry name" value="Thiolase_C_1"/>
    <property type="match status" value="1"/>
</dbReference>
<organism evidence="2 3">
    <name type="scientific">Alicycliphilus denitrificans</name>
    <dbReference type="NCBI Taxonomy" id="179636"/>
    <lineage>
        <taxon>Bacteria</taxon>
        <taxon>Pseudomonadati</taxon>
        <taxon>Pseudomonadota</taxon>
        <taxon>Betaproteobacteria</taxon>
        <taxon>Burkholderiales</taxon>
        <taxon>Comamonadaceae</taxon>
        <taxon>Alicycliphilus</taxon>
    </lineage>
</organism>
<dbReference type="NCBIfam" id="NF004811">
    <property type="entry name" value="PRK06158.1"/>
    <property type="match status" value="1"/>
</dbReference>
<dbReference type="PIRSF" id="PIRSF000429">
    <property type="entry name" value="Ac-CoA_Ac_transf"/>
    <property type="match status" value="1"/>
</dbReference>
<name>A0A3R7EEH4_9BURK</name>
<dbReference type="InterPro" id="IPR002155">
    <property type="entry name" value="Thiolase"/>
</dbReference>
<feature type="domain" description="Thiolase C-terminal" evidence="1">
    <location>
        <begin position="244"/>
        <end position="386"/>
    </location>
</feature>
<sequence length="389" mass="40655">MDWDNTLRGSIAITGCATYGIGNAGGQTDLEVCARAIDGALQDAGLRHENIDGFMTAGLSSSMWVVKLAEYVGIRPRFSDSTQIGGASFVGHLLVAAAAIKAGLCRNVVIAYGATPRGGKSVSATSPARAAMDPYPFEDPFKPFNPPTSYALAATRHMHEFGTTREQLAEVAVSARKWANLNPEAFRKGDLTVADVIGARQVSTPFTTLDCCLVTDGAGAIVVRARDQSQDGPSQPIYVLGTAMAHHHRQISCMENLTVTTAQVTGKQALARAGVRLDEIDVVQLYDAFTINPILFLEDLGFCAKGEGGAFVSGGRIAPGGSLPVNTNGGGLSCVHPGMYSMFGLIEAVRQLRGSCGARQVAGAELALVHGNGGVLSAQATTILSKESN</sequence>
<dbReference type="InterPro" id="IPR055140">
    <property type="entry name" value="Thiolase_C_2"/>
</dbReference>